<dbReference type="SMART" id="SM00240">
    <property type="entry name" value="FHA"/>
    <property type="match status" value="1"/>
</dbReference>
<dbReference type="EMBL" id="WNKQ01000016">
    <property type="protein sequence ID" value="KAF5846262.1"/>
    <property type="molecule type" value="Genomic_DNA"/>
</dbReference>
<comment type="caution">
    <text evidence="10">The sequence shown here is derived from an EMBL/GenBank/DDBJ whole genome shotgun (WGS) entry which is preliminary data.</text>
</comment>
<evidence type="ECO:0000256" key="7">
    <source>
        <dbReference type="SAM" id="MobiDB-lite"/>
    </source>
</evidence>
<feature type="compositionally biased region" description="Polar residues" evidence="7">
    <location>
        <begin position="468"/>
        <end position="483"/>
    </location>
</feature>
<keyword evidence="3 6" id="KW-0863">Zinc-finger</keyword>
<dbReference type="GO" id="GO:0008270">
    <property type="term" value="F:zinc ion binding"/>
    <property type="evidence" value="ECO:0007669"/>
    <property type="project" value="UniProtKB-KW"/>
</dbReference>
<evidence type="ECO:0000256" key="5">
    <source>
        <dbReference type="ARBA" id="ARBA00022833"/>
    </source>
</evidence>
<name>A0A8H5ZBP2_COCSA</name>
<feature type="domain" description="FHA" evidence="8">
    <location>
        <begin position="205"/>
        <end position="268"/>
    </location>
</feature>
<evidence type="ECO:0000259" key="9">
    <source>
        <dbReference type="PROSITE" id="PS50089"/>
    </source>
</evidence>
<evidence type="ECO:0000256" key="1">
    <source>
        <dbReference type="ARBA" id="ARBA00022679"/>
    </source>
</evidence>
<dbReference type="InterPro" id="IPR008984">
    <property type="entry name" value="SMAD_FHA_dom_sf"/>
</dbReference>
<feature type="region of interest" description="Disordered" evidence="7">
    <location>
        <begin position="468"/>
        <end position="498"/>
    </location>
</feature>
<keyword evidence="1" id="KW-0808">Transferase</keyword>
<dbReference type="Proteomes" id="UP000624244">
    <property type="component" value="Unassembled WGS sequence"/>
</dbReference>
<feature type="compositionally biased region" description="Polar residues" evidence="7">
    <location>
        <begin position="14"/>
        <end position="26"/>
    </location>
</feature>
<dbReference type="SUPFAM" id="SSF57850">
    <property type="entry name" value="RING/U-box"/>
    <property type="match status" value="1"/>
</dbReference>
<dbReference type="AlphaFoldDB" id="A0A8H5ZBP2"/>
<dbReference type="GO" id="GO:0006511">
    <property type="term" value="P:ubiquitin-dependent protein catabolic process"/>
    <property type="evidence" value="ECO:0007669"/>
    <property type="project" value="TreeGrafter"/>
</dbReference>
<dbReference type="PROSITE" id="PS50089">
    <property type="entry name" value="ZF_RING_2"/>
    <property type="match status" value="1"/>
</dbReference>
<dbReference type="PROSITE" id="PS50006">
    <property type="entry name" value="FHA_DOMAIN"/>
    <property type="match status" value="1"/>
</dbReference>
<proteinExistence type="predicted"/>
<dbReference type="GO" id="GO:0016567">
    <property type="term" value="P:protein ubiquitination"/>
    <property type="evidence" value="ECO:0007669"/>
    <property type="project" value="TreeGrafter"/>
</dbReference>
<feature type="compositionally biased region" description="Low complexity" evidence="7">
    <location>
        <begin position="138"/>
        <end position="166"/>
    </location>
</feature>
<evidence type="ECO:0000313" key="11">
    <source>
        <dbReference type="Proteomes" id="UP000624244"/>
    </source>
</evidence>
<feature type="domain" description="RING-type" evidence="9">
    <location>
        <begin position="350"/>
        <end position="395"/>
    </location>
</feature>
<feature type="compositionally biased region" description="Polar residues" evidence="7">
    <location>
        <begin position="126"/>
        <end position="137"/>
    </location>
</feature>
<organism evidence="10 11">
    <name type="scientific">Cochliobolus sativus</name>
    <name type="common">Common root rot and spot blotch fungus</name>
    <name type="synonym">Bipolaris sorokiniana</name>
    <dbReference type="NCBI Taxonomy" id="45130"/>
    <lineage>
        <taxon>Eukaryota</taxon>
        <taxon>Fungi</taxon>
        <taxon>Dikarya</taxon>
        <taxon>Ascomycota</taxon>
        <taxon>Pezizomycotina</taxon>
        <taxon>Dothideomycetes</taxon>
        <taxon>Pleosporomycetidae</taxon>
        <taxon>Pleosporales</taxon>
        <taxon>Pleosporineae</taxon>
        <taxon>Pleosporaceae</taxon>
        <taxon>Bipolaris</taxon>
    </lineage>
</organism>
<dbReference type="GO" id="GO:0061630">
    <property type="term" value="F:ubiquitin protein ligase activity"/>
    <property type="evidence" value="ECO:0007669"/>
    <property type="project" value="TreeGrafter"/>
</dbReference>
<keyword evidence="5" id="KW-0862">Zinc</keyword>
<dbReference type="SMART" id="SM00184">
    <property type="entry name" value="RING"/>
    <property type="match status" value="1"/>
</dbReference>
<keyword evidence="4" id="KW-0833">Ubl conjugation pathway</keyword>
<feature type="compositionally biased region" description="Low complexity" evidence="7">
    <location>
        <begin position="91"/>
        <end position="104"/>
    </location>
</feature>
<dbReference type="Gene3D" id="2.60.200.20">
    <property type="match status" value="1"/>
</dbReference>
<dbReference type="InterPro" id="IPR001841">
    <property type="entry name" value="Znf_RING"/>
</dbReference>
<dbReference type="Pfam" id="PF17123">
    <property type="entry name" value="zf-RING_11"/>
    <property type="match status" value="1"/>
</dbReference>
<feature type="region of interest" description="Disordered" evidence="7">
    <location>
        <begin position="1"/>
        <end position="169"/>
    </location>
</feature>
<dbReference type="GO" id="GO:0000151">
    <property type="term" value="C:ubiquitin ligase complex"/>
    <property type="evidence" value="ECO:0007669"/>
    <property type="project" value="TreeGrafter"/>
</dbReference>
<feature type="compositionally biased region" description="Polar residues" evidence="7">
    <location>
        <begin position="422"/>
        <end position="431"/>
    </location>
</feature>
<evidence type="ECO:0000256" key="4">
    <source>
        <dbReference type="ARBA" id="ARBA00022786"/>
    </source>
</evidence>
<dbReference type="FunFam" id="2.60.200.20:FF:000030">
    <property type="entry name" value="FHA domain-containing protein"/>
    <property type="match status" value="1"/>
</dbReference>
<feature type="region of interest" description="Disordered" evidence="7">
    <location>
        <begin position="518"/>
        <end position="588"/>
    </location>
</feature>
<feature type="region of interest" description="Disordered" evidence="7">
    <location>
        <begin position="413"/>
        <end position="455"/>
    </location>
</feature>
<evidence type="ECO:0000256" key="6">
    <source>
        <dbReference type="PROSITE-ProRule" id="PRU00175"/>
    </source>
</evidence>
<evidence type="ECO:0000313" key="10">
    <source>
        <dbReference type="EMBL" id="KAF5846262.1"/>
    </source>
</evidence>
<keyword evidence="2" id="KW-0479">Metal-binding</keyword>
<accession>A0A8H5ZBP2</accession>
<dbReference type="PANTHER" id="PTHR15067">
    <property type="entry name" value="E3 UBIQUITIN-PROTEIN LIGASE RNF8"/>
    <property type="match status" value="1"/>
</dbReference>
<evidence type="ECO:0000256" key="2">
    <source>
        <dbReference type="ARBA" id="ARBA00022723"/>
    </source>
</evidence>
<dbReference type="Pfam" id="PF00498">
    <property type="entry name" value="FHA"/>
    <property type="match status" value="1"/>
</dbReference>
<protein>
    <recommendedName>
        <fullName evidence="12">FHA domain-containing protein</fullName>
    </recommendedName>
</protein>
<dbReference type="GO" id="GO:0032153">
    <property type="term" value="C:cell division site"/>
    <property type="evidence" value="ECO:0007669"/>
    <property type="project" value="TreeGrafter"/>
</dbReference>
<feature type="compositionally biased region" description="Pro residues" evidence="7">
    <location>
        <begin position="105"/>
        <end position="115"/>
    </location>
</feature>
<evidence type="ECO:0000259" key="8">
    <source>
        <dbReference type="PROSITE" id="PS50006"/>
    </source>
</evidence>
<dbReference type="InterPro" id="IPR013083">
    <property type="entry name" value="Znf_RING/FYVE/PHD"/>
</dbReference>
<dbReference type="PANTHER" id="PTHR15067:SF7">
    <property type="entry name" value="E3 UBIQUITIN-PROTEIN LIGASE DMA1-RELATED"/>
    <property type="match status" value="1"/>
</dbReference>
<dbReference type="SUPFAM" id="SSF49879">
    <property type="entry name" value="SMAD/FHA domain"/>
    <property type="match status" value="1"/>
</dbReference>
<evidence type="ECO:0008006" key="12">
    <source>
        <dbReference type="Google" id="ProtNLM"/>
    </source>
</evidence>
<reference evidence="10" key="1">
    <citation type="submission" date="2019-11" db="EMBL/GenBank/DDBJ databases">
        <title>Bipolaris sorokiniana Genome sequencing.</title>
        <authorList>
            <person name="Wang H."/>
        </authorList>
    </citation>
    <scope>NUCLEOTIDE SEQUENCE</scope>
</reference>
<dbReference type="GO" id="GO:0005829">
    <property type="term" value="C:cytosol"/>
    <property type="evidence" value="ECO:0007669"/>
    <property type="project" value="TreeGrafter"/>
</dbReference>
<feature type="compositionally biased region" description="Low complexity" evidence="7">
    <location>
        <begin position="65"/>
        <end position="83"/>
    </location>
</feature>
<evidence type="ECO:0000256" key="3">
    <source>
        <dbReference type="ARBA" id="ARBA00022771"/>
    </source>
</evidence>
<dbReference type="Gene3D" id="3.30.40.10">
    <property type="entry name" value="Zinc/RING finger domain, C3HC4 (zinc finger)"/>
    <property type="match status" value="1"/>
</dbReference>
<gene>
    <name evidence="10" type="ORF">GGP41_003680</name>
</gene>
<dbReference type="InterPro" id="IPR000253">
    <property type="entry name" value="FHA_dom"/>
</dbReference>
<sequence length="588" mass="63546">MFTTTAAPAPPTAVSTGLSSDSSAQRPTGVHRGISFFRNLHLHSASPPDQTREDSSRQRARPRASTHTPPASPASPALASPSSQHPPLPRLLPLSRRQTTDAQPQSPPADSPPASPHEIMTRTRSETAQPQLQVRNNTGPTPATTSASTTTTTSTQPSDSSTDSGGAVKHLPSIRFIPHQDPRAGRPSLIFPTITRTLPDESAVLRVGRYSERDNAPEISSNTPSAAAIGFKSKVVSRKHCELWCKDGSWYIKDVKSSSGTFLNHIRLSQPNVESKPFRIKDGDIIQLGIDFRGGEEMIFRCVKIRVECNRGWQQGLNTFNKQTHQRLRALAKNKKEVTGDAASTHTSECAICLMSIAPCQSLFVAPCSHVWHYKCIRPILNGPTWPNFLCPNCRAVADLEEDVEDMGEFEDWEGDEEVANGDTTTHANTEQADRHVTPRASVAPMNSSSSNFDLSDLRQQITNIDINGTESANGNTHQSSPETPDRQITPPVSSATAPVSINVSGANQYAGLTPLHHTTSNGLAPDRVHEGPMTPRNNIGPFVLDGSAGRAAGNRLHQVESSSSDSDTNGNGRRPSEAPSLPPVRFD</sequence>